<protein>
    <submittedName>
        <fullName evidence="1">Uncharacterized protein</fullName>
    </submittedName>
</protein>
<name>A0A6C0CJ79_9ZZZZ</name>
<dbReference type="EMBL" id="MN739436">
    <property type="protein sequence ID" value="QHT04648.1"/>
    <property type="molecule type" value="Genomic_DNA"/>
</dbReference>
<evidence type="ECO:0000313" key="1">
    <source>
        <dbReference type="EMBL" id="QHT04648.1"/>
    </source>
</evidence>
<sequence>MRKLKGVKIYRSPNTLDTRVYKTVLSMVNVHLNTYRYTNLMIILDTNYLFKHNTLTDFHLAHLAKYIGATVIDKFQCGDVNFYS</sequence>
<proteinExistence type="predicted"/>
<dbReference type="AlphaFoldDB" id="A0A6C0CJ79"/>
<accession>A0A6C0CJ79</accession>
<organism evidence="1">
    <name type="scientific">viral metagenome</name>
    <dbReference type="NCBI Taxonomy" id="1070528"/>
    <lineage>
        <taxon>unclassified sequences</taxon>
        <taxon>metagenomes</taxon>
        <taxon>organismal metagenomes</taxon>
    </lineage>
</organism>
<reference evidence="1" key="1">
    <citation type="journal article" date="2020" name="Nature">
        <title>Giant virus diversity and host interactions through global metagenomics.</title>
        <authorList>
            <person name="Schulz F."/>
            <person name="Roux S."/>
            <person name="Paez-Espino D."/>
            <person name="Jungbluth S."/>
            <person name="Walsh D.A."/>
            <person name="Denef V.J."/>
            <person name="McMahon K.D."/>
            <person name="Konstantinidis K.T."/>
            <person name="Eloe-Fadrosh E.A."/>
            <person name="Kyrpides N.C."/>
            <person name="Woyke T."/>
        </authorList>
    </citation>
    <scope>NUCLEOTIDE SEQUENCE</scope>
    <source>
        <strain evidence="1">GVMAG-M-3300021343-4</strain>
    </source>
</reference>